<keyword evidence="2" id="KW-0378">Hydrolase</keyword>
<evidence type="ECO:0000256" key="3">
    <source>
        <dbReference type="ARBA" id="ARBA00023295"/>
    </source>
</evidence>
<gene>
    <name evidence="5" type="ORF">CDQ84_07085</name>
</gene>
<protein>
    <submittedName>
        <fullName evidence="5">Alpha-glycosidase</fullName>
    </submittedName>
</protein>
<dbReference type="InterPro" id="IPR014756">
    <property type="entry name" value="Ig_E-set"/>
</dbReference>
<dbReference type="Pfam" id="PF00128">
    <property type="entry name" value="Alpha-amylase"/>
    <property type="match status" value="1"/>
</dbReference>
<organism evidence="5 6">
    <name type="scientific">Clostridium thermosuccinogenes</name>
    <dbReference type="NCBI Taxonomy" id="84032"/>
    <lineage>
        <taxon>Bacteria</taxon>
        <taxon>Bacillati</taxon>
        <taxon>Bacillota</taxon>
        <taxon>Clostridia</taxon>
        <taxon>Eubacteriales</taxon>
        <taxon>Clostridiaceae</taxon>
        <taxon>Clostridium</taxon>
    </lineage>
</organism>
<dbReference type="AlphaFoldDB" id="A0A2K2FH72"/>
<dbReference type="SUPFAM" id="SSF51445">
    <property type="entry name" value="(Trans)glycosidases"/>
    <property type="match status" value="1"/>
</dbReference>
<dbReference type="InterPro" id="IPR017853">
    <property type="entry name" value="GH"/>
</dbReference>
<evidence type="ECO:0000259" key="4">
    <source>
        <dbReference type="SMART" id="SM00642"/>
    </source>
</evidence>
<proteinExistence type="inferred from homology"/>
<dbReference type="InterPro" id="IPR006047">
    <property type="entry name" value="GH13_cat_dom"/>
</dbReference>
<feature type="domain" description="Glycosyl hydrolase family 13 catalytic" evidence="4">
    <location>
        <begin position="137"/>
        <end position="495"/>
    </location>
</feature>
<dbReference type="EMBL" id="NIOJ01000013">
    <property type="protein sequence ID" value="PNU00097.1"/>
    <property type="molecule type" value="Genomic_DNA"/>
</dbReference>
<sequence>MFLEAIYHSTDSEYCHAIDENTILLRLRAKKGDLSKCVVCYGERYYPRENVLVTPVDMNKVASDSLFDYFEAEITTGFERICYYFILYDGKSSIYYDGSGFHEHPNINRTLYFQIPYIRKEDIADVPEWAKRAIIYQIFPDSFATSKGHISGKSIEVPLREGITVRSKLGGNLRGIIENLPYIEELGVNCIYLTPIFTANSYHKYDTVDYYSVDPCFGDNDTLKELVSKCHESGIKVILDGVFNHSGADFFAFRDVLEKGEKSRYKDWFFIDDFPVRYDDNPNYKCFAYVKFMPKLNTGNPEVIEYFTKVGTYWIKEADIDGWRLDVANEIDHNFWRAFRKAVRSVKPDAFLLGEIWHDAREWLQGDQFDSAMNYMLTYACIDFFVKRNINVEQFDARIQNLRMRYKKDIQYAQMNLLDSHDVSRFLSLAGGDVRVLKLATLFMMTHVGIPNIFYGDEKGIEGITEDEYRRPMMWEDTERSKDIFNYYRKLISIRKKYMDVMLGNYVTREVDILKNVYVYSREAGGKKLYIVINNSEHPVRVDVKVGDSVSNVTELLHDRVYPVTDSKVSLELDAISGAILEV</sequence>
<dbReference type="InterPro" id="IPR013780">
    <property type="entry name" value="Glyco_hydro_b"/>
</dbReference>
<dbReference type="SUPFAM" id="SSF51011">
    <property type="entry name" value="Glycosyl hydrolase domain"/>
    <property type="match status" value="1"/>
</dbReference>
<evidence type="ECO:0000256" key="2">
    <source>
        <dbReference type="ARBA" id="ARBA00022801"/>
    </source>
</evidence>
<dbReference type="SUPFAM" id="SSF81296">
    <property type="entry name" value="E set domains"/>
    <property type="match status" value="1"/>
</dbReference>
<dbReference type="InterPro" id="IPR045857">
    <property type="entry name" value="O16G_dom_2"/>
</dbReference>
<dbReference type="CDD" id="cd02857">
    <property type="entry name" value="E_set_CDase_PDE_N"/>
    <property type="match status" value="1"/>
</dbReference>
<evidence type="ECO:0000256" key="1">
    <source>
        <dbReference type="ARBA" id="ARBA00008061"/>
    </source>
</evidence>
<keyword evidence="3 5" id="KW-0326">Glycosidase</keyword>
<dbReference type="PANTHER" id="PTHR10357:SF210">
    <property type="entry name" value="MALTODEXTRIN GLUCOSIDASE"/>
    <property type="match status" value="1"/>
</dbReference>
<dbReference type="Gene3D" id="2.60.40.1180">
    <property type="entry name" value="Golgi alpha-mannosidase II"/>
    <property type="match status" value="1"/>
</dbReference>
<dbReference type="InterPro" id="IPR013783">
    <property type="entry name" value="Ig-like_fold"/>
</dbReference>
<comment type="similarity">
    <text evidence="1">Belongs to the glycosyl hydrolase 13 family.</text>
</comment>
<dbReference type="GO" id="GO:0004553">
    <property type="term" value="F:hydrolase activity, hydrolyzing O-glycosyl compounds"/>
    <property type="evidence" value="ECO:0007669"/>
    <property type="project" value="InterPro"/>
</dbReference>
<dbReference type="GO" id="GO:0005975">
    <property type="term" value="P:carbohydrate metabolic process"/>
    <property type="evidence" value="ECO:0007669"/>
    <property type="project" value="InterPro"/>
</dbReference>
<comment type="caution">
    <text evidence="5">The sequence shown here is derived from an EMBL/GenBank/DDBJ whole genome shotgun (WGS) entry which is preliminary data.</text>
</comment>
<dbReference type="KEGG" id="cthd:CDO33_15720"/>
<dbReference type="CDD" id="cd11338">
    <property type="entry name" value="AmyAc_CMD"/>
    <property type="match status" value="1"/>
</dbReference>
<dbReference type="InterPro" id="IPR004185">
    <property type="entry name" value="Glyco_hydro_13_lg-like_dom"/>
</dbReference>
<dbReference type="Pfam" id="PF02903">
    <property type="entry name" value="Alpha-amylase_N"/>
    <property type="match status" value="1"/>
</dbReference>
<evidence type="ECO:0000313" key="5">
    <source>
        <dbReference type="EMBL" id="PNU00097.1"/>
    </source>
</evidence>
<dbReference type="Gene3D" id="3.20.20.80">
    <property type="entry name" value="Glycosidases"/>
    <property type="match status" value="1"/>
</dbReference>
<dbReference type="Gene3D" id="2.60.40.10">
    <property type="entry name" value="Immunoglobulins"/>
    <property type="match status" value="1"/>
</dbReference>
<dbReference type="Proteomes" id="UP000236151">
    <property type="component" value="Unassembled WGS sequence"/>
</dbReference>
<accession>A0A2K2FH72</accession>
<reference evidence="5 6" key="1">
    <citation type="submission" date="2017-06" db="EMBL/GenBank/DDBJ databases">
        <title>Investigating the central metabolism of Clostridium thermosuccinogenes.</title>
        <authorList>
            <person name="Koendjbiharie J.G."/>
            <person name="van Kranenburg R."/>
        </authorList>
    </citation>
    <scope>NUCLEOTIDE SEQUENCE [LARGE SCALE GENOMIC DNA]</scope>
    <source>
        <strain evidence="5 6">DSM 5806</strain>
    </source>
</reference>
<dbReference type="Gene3D" id="3.90.400.10">
    <property type="entry name" value="Oligo-1,6-glucosidase, Domain 2"/>
    <property type="match status" value="1"/>
</dbReference>
<dbReference type="SMART" id="SM00642">
    <property type="entry name" value="Aamy"/>
    <property type="match status" value="1"/>
</dbReference>
<dbReference type="OrthoDB" id="9805159at2"/>
<name>A0A2K2FH72_9CLOT</name>
<evidence type="ECO:0000313" key="6">
    <source>
        <dbReference type="Proteomes" id="UP000236151"/>
    </source>
</evidence>
<dbReference type="RefSeq" id="WP_103081033.1">
    <property type="nucleotide sequence ID" value="NZ_CP021850.1"/>
</dbReference>
<dbReference type="PANTHER" id="PTHR10357">
    <property type="entry name" value="ALPHA-AMYLASE FAMILY MEMBER"/>
    <property type="match status" value="1"/>
</dbReference>
<keyword evidence="6" id="KW-1185">Reference proteome</keyword>